<dbReference type="Proteomes" id="UP000285146">
    <property type="component" value="Unassembled WGS sequence"/>
</dbReference>
<name>A0A423XCY0_9PEZI</name>
<reference evidence="1 2" key="1">
    <citation type="submission" date="2015-09" db="EMBL/GenBank/DDBJ databases">
        <title>Host preference determinants of Valsa canker pathogens revealed by comparative genomics.</title>
        <authorList>
            <person name="Yin Z."/>
            <person name="Huang L."/>
        </authorList>
    </citation>
    <scope>NUCLEOTIDE SEQUENCE [LARGE SCALE GENOMIC DNA]</scope>
    <source>
        <strain evidence="1 2">SXYLt</strain>
    </source>
</reference>
<accession>A0A423XCY0</accession>
<sequence>MQYPAARRSTRMPIPPRIGPDMDLERFVRIQDQPVQRETEYERAIREIRGGRILNQWLWYIFPRVFGLGRHPNSRLYGIKSVEEARAYLAHPVLGPRLRDAIEAVLESRERDIDRLFGGKSDANKFKSSMTLFAWVSLGSEDDFLIGVIEELWDGSLDEKTLRILEDLEDRRRDAEGGAAE</sequence>
<keyword evidence="2" id="KW-1185">Reference proteome</keyword>
<organism evidence="1 2">
    <name type="scientific">Cytospora leucostoma</name>
    <dbReference type="NCBI Taxonomy" id="1230097"/>
    <lineage>
        <taxon>Eukaryota</taxon>
        <taxon>Fungi</taxon>
        <taxon>Dikarya</taxon>
        <taxon>Ascomycota</taxon>
        <taxon>Pezizomycotina</taxon>
        <taxon>Sordariomycetes</taxon>
        <taxon>Sordariomycetidae</taxon>
        <taxon>Diaporthales</taxon>
        <taxon>Cytosporaceae</taxon>
        <taxon>Cytospora</taxon>
    </lineage>
</organism>
<dbReference type="Pfam" id="PF08837">
    <property type="entry name" value="DUF1810"/>
    <property type="match status" value="1"/>
</dbReference>
<gene>
    <name evidence="1" type="ORF">VPNG_03593</name>
</gene>
<dbReference type="SUPFAM" id="SSF140736">
    <property type="entry name" value="Rv1873-like"/>
    <property type="match status" value="1"/>
</dbReference>
<evidence type="ECO:0000313" key="2">
    <source>
        <dbReference type="Proteomes" id="UP000285146"/>
    </source>
</evidence>
<dbReference type="OrthoDB" id="447037at2759"/>
<comment type="caution">
    <text evidence="1">The sequence shown here is derived from an EMBL/GenBank/DDBJ whole genome shotgun (WGS) entry which is preliminary data.</text>
</comment>
<dbReference type="InterPro" id="IPR014937">
    <property type="entry name" value="DUF1810"/>
</dbReference>
<dbReference type="AlphaFoldDB" id="A0A423XCY0"/>
<protein>
    <recommendedName>
        <fullName evidence="3">Calpastatin</fullName>
    </recommendedName>
</protein>
<dbReference type="Gene3D" id="1.25.40.380">
    <property type="entry name" value="Protein of unknown function DUF1810"/>
    <property type="match status" value="1"/>
</dbReference>
<dbReference type="InParanoid" id="A0A423XCY0"/>
<dbReference type="EMBL" id="LKEB01000017">
    <property type="protein sequence ID" value="ROW13908.1"/>
    <property type="molecule type" value="Genomic_DNA"/>
</dbReference>
<evidence type="ECO:0008006" key="3">
    <source>
        <dbReference type="Google" id="ProtNLM"/>
    </source>
</evidence>
<evidence type="ECO:0000313" key="1">
    <source>
        <dbReference type="EMBL" id="ROW13908.1"/>
    </source>
</evidence>
<proteinExistence type="predicted"/>
<dbReference type="InterPro" id="IPR036287">
    <property type="entry name" value="Rv1873-like_sf"/>
</dbReference>